<accession>A0A1T5KZC1</accession>
<dbReference type="RefSeq" id="WP_159449544.1">
    <property type="nucleotide sequence ID" value="NZ_FUZP01000003.1"/>
</dbReference>
<dbReference type="InterPro" id="IPR019405">
    <property type="entry name" value="Lactonase_7-beta_prop"/>
</dbReference>
<dbReference type="SUPFAM" id="SSF51004">
    <property type="entry name" value="C-terminal (heme d1) domain of cytochrome cd1-nitrite reductase"/>
    <property type="match status" value="1"/>
</dbReference>
<dbReference type="PANTHER" id="PTHR30344:SF1">
    <property type="entry name" value="6-PHOSPHOGLUCONOLACTONASE"/>
    <property type="match status" value="1"/>
</dbReference>
<proteinExistence type="inferred from homology"/>
<dbReference type="InterPro" id="IPR015943">
    <property type="entry name" value="WD40/YVTN_repeat-like_dom_sf"/>
</dbReference>
<keyword evidence="3" id="KW-1185">Reference proteome</keyword>
<dbReference type="OrthoDB" id="9790815at2"/>
<dbReference type="AlphaFoldDB" id="A0A1T5KZC1"/>
<dbReference type="Pfam" id="PF10282">
    <property type="entry name" value="Lactonase"/>
    <property type="match status" value="1"/>
</dbReference>
<evidence type="ECO:0000313" key="3">
    <source>
        <dbReference type="Proteomes" id="UP000190857"/>
    </source>
</evidence>
<dbReference type="STRING" id="123320.SAMN06309945_2666"/>
<evidence type="ECO:0000256" key="1">
    <source>
        <dbReference type="ARBA" id="ARBA00005564"/>
    </source>
</evidence>
<gene>
    <name evidence="2" type="ORF">SAMN06309945_2666</name>
</gene>
<reference evidence="2 3" key="1">
    <citation type="submission" date="2017-02" db="EMBL/GenBank/DDBJ databases">
        <authorList>
            <person name="Peterson S.W."/>
        </authorList>
    </citation>
    <scope>NUCLEOTIDE SEQUENCE [LARGE SCALE GENOMIC DNA]</scope>
    <source>
        <strain evidence="2 3">VKM Ac-2059</strain>
    </source>
</reference>
<dbReference type="InterPro" id="IPR050282">
    <property type="entry name" value="Cycloisomerase_2"/>
</dbReference>
<comment type="similarity">
    <text evidence="1">Belongs to the cycloisomerase 2 family.</text>
</comment>
<organism evidence="2 3">
    <name type="scientific">Okibacterium fritillariae</name>
    <dbReference type="NCBI Taxonomy" id="123320"/>
    <lineage>
        <taxon>Bacteria</taxon>
        <taxon>Bacillati</taxon>
        <taxon>Actinomycetota</taxon>
        <taxon>Actinomycetes</taxon>
        <taxon>Micrococcales</taxon>
        <taxon>Microbacteriaceae</taxon>
        <taxon>Okibacterium</taxon>
    </lineage>
</organism>
<dbReference type="PANTHER" id="PTHR30344">
    <property type="entry name" value="6-PHOSPHOGLUCONOLACTONASE-RELATED"/>
    <property type="match status" value="1"/>
</dbReference>
<protein>
    <submittedName>
        <fullName evidence="2">6-phosphogluconolactonase, cycloisomerase 2 family</fullName>
    </submittedName>
</protein>
<dbReference type="EMBL" id="FUZP01000003">
    <property type="protein sequence ID" value="SKC68719.1"/>
    <property type="molecule type" value="Genomic_DNA"/>
</dbReference>
<sequence length="383" mass="40441">MSDVNGEDASVPSYWLGAYTPDSQGNARGVSVLRQQPDGTLRHAPTVSLDSPSFLARHPSADVVYAALEGIGAVQVLERRGVDGLVPIGDPTEVGEAVCHLHVTPDGGMLVASCYGDGRLVTIPLAPTGRPSGRPVEAAASIDPYADPFAGSALEASGFGESALTDFSLAQQVLEAMPVRQSRAHASLTLPDGRIVSTDLGHDAVRVWRRTANGAGLTLDDTIMLPFGVGPRHLTWHVSGHLFVVTEYSNEIFVLAPRDRGRLRVVRAKLATADSLEDGDNASELQIAGPDADRLYVAIRGTNRLSTLRIGGDGADLSPLADVETRGKHPRHFRVAGDLVHVANQHSDEVASFRLDARGIPSQFLGATQAPSPSYLLPVPTAG</sequence>
<name>A0A1T5KZC1_9MICO</name>
<dbReference type="GO" id="GO:0016853">
    <property type="term" value="F:isomerase activity"/>
    <property type="evidence" value="ECO:0007669"/>
    <property type="project" value="UniProtKB-KW"/>
</dbReference>
<dbReference type="Gene3D" id="2.130.10.10">
    <property type="entry name" value="YVTN repeat-like/Quinoprotein amine dehydrogenase"/>
    <property type="match status" value="1"/>
</dbReference>
<evidence type="ECO:0000313" key="2">
    <source>
        <dbReference type="EMBL" id="SKC68719.1"/>
    </source>
</evidence>
<dbReference type="GO" id="GO:0017057">
    <property type="term" value="F:6-phosphogluconolactonase activity"/>
    <property type="evidence" value="ECO:0007669"/>
    <property type="project" value="TreeGrafter"/>
</dbReference>
<keyword evidence="2" id="KW-0413">Isomerase</keyword>
<dbReference type="InterPro" id="IPR011048">
    <property type="entry name" value="Haem_d1_sf"/>
</dbReference>
<dbReference type="Proteomes" id="UP000190857">
    <property type="component" value="Unassembled WGS sequence"/>
</dbReference>